<protein>
    <recommendedName>
        <fullName evidence="4">Invasion protein IalB</fullName>
    </recommendedName>
</protein>
<keyword evidence="1" id="KW-0732">Signal</keyword>
<proteinExistence type="predicted"/>
<sequence>MTRKTLAALAAVATVATSAATAHADRLTALVRDGDSACFTRQFTGAAREAGQRLRSLTLAVTRADRLRPDDPAVAEIRVTFQRTDRPGTFVYRAICADEIPGGAGCLGNLPPSSPQEASEASVVIRPGARQALLSLASSLAVVPRNAADPEVVVLPFGAADGRLTLTRAPLAACGLSDPSARL</sequence>
<reference evidence="2 3" key="1">
    <citation type="submission" date="2018-04" db="EMBL/GenBank/DDBJ databases">
        <title>Genomic Encyclopedia of Archaeal and Bacterial Type Strains, Phase II (KMG-II): from individual species to whole genera.</title>
        <authorList>
            <person name="Goeker M."/>
        </authorList>
    </citation>
    <scope>NUCLEOTIDE SEQUENCE [LARGE SCALE GENOMIC DNA]</scope>
    <source>
        <strain evidence="2 3">DSM 25521</strain>
    </source>
</reference>
<evidence type="ECO:0008006" key="4">
    <source>
        <dbReference type="Google" id="ProtNLM"/>
    </source>
</evidence>
<evidence type="ECO:0000313" key="2">
    <source>
        <dbReference type="EMBL" id="PTM60842.1"/>
    </source>
</evidence>
<feature type="signal peptide" evidence="1">
    <location>
        <begin position="1"/>
        <end position="24"/>
    </location>
</feature>
<evidence type="ECO:0000313" key="3">
    <source>
        <dbReference type="Proteomes" id="UP000241808"/>
    </source>
</evidence>
<dbReference type="Proteomes" id="UP000241808">
    <property type="component" value="Unassembled WGS sequence"/>
</dbReference>
<evidence type="ECO:0000256" key="1">
    <source>
        <dbReference type="SAM" id="SignalP"/>
    </source>
</evidence>
<dbReference type="EMBL" id="PZZL01000002">
    <property type="protein sequence ID" value="PTM60842.1"/>
    <property type="molecule type" value="Genomic_DNA"/>
</dbReference>
<organism evidence="2 3">
    <name type="scientific">Phreatobacter oligotrophus</name>
    <dbReference type="NCBI Taxonomy" id="1122261"/>
    <lineage>
        <taxon>Bacteria</taxon>
        <taxon>Pseudomonadati</taxon>
        <taxon>Pseudomonadota</taxon>
        <taxon>Alphaproteobacteria</taxon>
        <taxon>Hyphomicrobiales</taxon>
        <taxon>Phreatobacteraceae</taxon>
        <taxon>Phreatobacter</taxon>
    </lineage>
</organism>
<name>A0A2T4ZFZ1_9HYPH</name>
<keyword evidence="3" id="KW-1185">Reference proteome</keyword>
<dbReference type="AlphaFoldDB" id="A0A2T4ZFZ1"/>
<gene>
    <name evidence="2" type="ORF">C8P69_102226</name>
</gene>
<feature type="chain" id="PRO_5015623626" description="Invasion protein IalB" evidence="1">
    <location>
        <begin position="25"/>
        <end position="183"/>
    </location>
</feature>
<dbReference type="RefSeq" id="WP_108174784.1">
    <property type="nucleotide sequence ID" value="NZ_PZZL01000002.1"/>
</dbReference>
<comment type="caution">
    <text evidence="2">The sequence shown here is derived from an EMBL/GenBank/DDBJ whole genome shotgun (WGS) entry which is preliminary data.</text>
</comment>
<accession>A0A2T4ZFZ1</accession>